<keyword evidence="4 12" id="KW-0436">Ligase</keyword>
<reference evidence="12 13" key="1">
    <citation type="submission" date="2018-07" db="EMBL/GenBank/DDBJ databases">
        <title>Genomic Encyclopedia of Type Strains, Phase IV (KMG-IV): sequencing the most valuable type-strain genomes for metagenomic binning, comparative biology and taxonomic classification.</title>
        <authorList>
            <person name="Goeker M."/>
        </authorList>
    </citation>
    <scope>NUCLEOTIDE SEQUENCE [LARGE SCALE GENOMIC DNA]</scope>
    <source>
        <strain evidence="12 13">DSM 44290</strain>
    </source>
</reference>
<proteinExistence type="inferred from homology"/>
<dbReference type="SUPFAM" id="SSF56059">
    <property type="entry name" value="Glutathione synthetase ATP-binding domain-like"/>
    <property type="match status" value="1"/>
</dbReference>
<keyword evidence="6 10" id="KW-0067">ATP-binding</keyword>
<evidence type="ECO:0000256" key="10">
    <source>
        <dbReference type="PROSITE-ProRule" id="PRU00409"/>
    </source>
</evidence>
<evidence type="ECO:0000256" key="1">
    <source>
        <dbReference type="ARBA" id="ARBA00004496"/>
    </source>
</evidence>
<dbReference type="Pfam" id="PF07478">
    <property type="entry name" value="Dala_Dala_lig_C"/>
    <property type="match status" value="1"/>
</dbReference>
<gene>
    <name evidence="12" type="ORF">DFR76_109294</name>
</gene>
<dbReference type="PROSITE" id="PS50975">
    <property type="entry name" value="ATP_GRASP"/>
    <property type="match status" value="1"/>
</dbReference>
<dbReference type="InterPro" id="IPR011095">
    <property type="entry name" value="Dala_Dala_lig_C"/>
</dbReference>
<keyword evidence="5 10" id="KW-0547">Nucleotide-binding</keyword>
<dbReference type="PROSITE" id="PS00844">
    <property type="entry name" value="DALA_DALA_LIGASE_2"/>
    <property type="match status" value="1"/>
</dbReference>
<organism evidence="12 13">
    <name type="scientific">Nocardia pseudobrasiliensis</name>
    <dbReference type="NCBI Taxonomy" id="45979"/>
    <lineage>
        <taxon>Bacteria</taxon>
        <taxon>Bacillati</taxon>
        <taxon>Actinomycetota</taxon>
        <taxon>Actinomycetes</taxon>
        <taxon>Mycobacteriales</taxon>
        <taxon>Nocardiaceae</taxon>
        <taxon>Nocardia</taxon>
    </lineage>
</organism>
<dbReference type="AlphaFoldDB" id="A0A370I3R2"/>
<comment type="similarity">
    <text evidence="2">Belongs to the D-alanine--D-alanine ligase family.</text>
</comment>
<keyword evidence="3" id="KW-0963">Cytoplasm</keyword>
<accession>A0A370I3R2</accession>
<evidence type="ECO:0000256" key="5">
    <source>
        <dbReference type="ARBA" id="ARBA00022741"/>
    </source>
</evidence>
<dbReference type="GO" id="GO:0008360">
    <property type="term" value="P:regulation of cell shape"/>
    <property type="evidence" value="ECO:0007669"/>
    <property type="project" value="UniProtKB-KW"/>
</dbReference>
<evidence type="ECO:0000256" key="4">
    <source>
        <dbReference type="ARBA" id="ARBA00022598"/>
    </source>
</evidence>
<dbReference type="Gene3D" id="3.40.50.20">
    <property type="match status" value="1"/>
</dbReference>
<dbReference type="GO" id="GO:0008716">
    <property type="term" value="F:D-alanine-D-alanine ligase activity"/>
    <property type="evidence" value="ECO:0007669"/>
    <property type="project" value="InterPro"/>
</dbReference>
<dbReference type="EMBL" id="QQBC01000009">
    <property type="protein sequence ID" value="RDI63954.1"/>
    <property type="molecule type" value="Genomic_DNA"/>
</dbReference>
<name>A0A370I3R2_9NOCA</name>
<comment type="subcellular location">
    <subcellularLocation>
        <location evidence="1">Cytoplasm</location>
    </subcellularLocation>
</comment>
<dbReference type="PANTHER" id="PTHR23132:SF23">
    <property type="entry name" value="D-ALANINE--D-ALANINE LIGASE B"/>
    <property type="match status" value="1"/>
</dbReference>
<protein>
    <submittedName>
        <fullName evidence="12">D-alanine-D-alanine ligase</fullName>
    </submittedName>
</protein>
<dbReference type="Gene3D" id="3.30.1490.20">
    <property type="entry name" value="ATP-grasp fold, A domain"/>
    <property type="match status" value="1"/>
</dbReference>
<evidence type="ECO:0000256" key="9">
    <source>
        <dbReference type="ARBA" id="ARBA00023316"/>
    </source>
</evidence>
<evidence type="ECO:0000256" key="7">
    <source>
        <dbReference type="ARBA" id="ARBA00022960"/>
    </source>
</evidence>
<keyword evidence="13" id="KW-1185">Reference proteome</keyword>
<evidence type="ECO:0000256" key="2">
    <source>
        <dbReference type="ARBA" id="ARBA00010871"/>
    </source>
</evidence>
<dbReference type="GO" id="GO:0071555">
    <property type="term" value="P:cell wall organization"/>
    <property type="evidence" value="ECO:0007669"/>
    <property type="project" value="UniProtKB-KW"/>
</dbReference>
<evidence type="ECO:0000313" key="12">
    <source>
        <dbReference type="EMBL" id="RDI63954.1"/>
    </source>
</evidence>
<dbReference type="InterPro" id="IPR011761">
    <property type="entry name" value="ATP-grasp"/>
</dbReference>
<dbReference type="PANTHER" id="PTHR23132">
    <property type="entry name" value="D-ALANINE--D-ALANINE LIGASE"/>
    <property type="match status" value="1"/>
</dbReference>
<dbReference type="STRING" id="1210086.GCA_001613105_05382"/>
<evidence type="ECO:0000259" key="11">
    <source>
        <dbReference type="PROSITE" id="PS50975"/>
    </source>
</evidence>
<evidence type="ECO:0000256" key="3">
    <source>
        <dbReference type="ARBA" id="ARBA00022490"/>
    </source>
</evidence>
<dbReference type="InterPro" id="IPR013815">
    <property type="entry name" value="ATP_grasp_subdomain_1"/>
</dbReference>
<comment type="caution">
    <text evidence="12">The sequence shown here is derived from an EMBL/GenBank/DDBJ whole genome shotgun (WGS) entry which is preliminary data.</text>
</comment>
<dbReference type="RefSeq" id="WP_068003261.1">
    <property type="nucleotide sequence ID" value="NZ_QQBC01000009.1"/>
</dbReference>
<keyword evidence="7" id="KW-0133">Cell shape</keyword>
<dbReference type="GO" id="GO:0009252">
    <property type="term" value="P:peptidoglycan biosynthetic process"/>
    <property type="evidence" value="ECO:0007669"/>
    <property type="project" value="UniProtKB-KW"/>
</dbReference>
<dbReference type="SUPFAM" id="SSF52440">
    <property type="entry name" value="PreATP-grasp domain"/>
    <property type="match status" value="1"/>
</dbReference>
<sequence length="319" mass="33610">MRITVLGGGESSERAVSAASTAAVTAALRESGHSVVAIDPAVWPRPAEFATGVDRLAPPAAEGDRLAASFRANLRDEEFWHAIDGDVVFLALHGGIGESGELKAELERRGIRSTGACSEVMARSWDKIDTLATLAASSVPVPRAFEAGVNARWIVKPARDGSSIGVYKCDSADEVDAALARVDGPAVVEEFLPGAEFTVGIVGSVALPPVLIEAGDGWFGYEQKYQIGRSREICPAPIDNALRDNLIDLARRSTDALGFGDRSYARVDLMLDAEGNPRVLEVNSLPGLTTASLLPLAAGAAGWSFPALCERILRFATVA</sequence>
<dbReference type="Proteomes" id="UP000254869">
    <property type="component" value="Unassembled WGS sequence"/>
</dbReference>
<dbReference type="Gene3D" id="3.30.470.20">
    <property type="entry name" value="ATP-grasp fold, B domain"/>
    <property type="match status" value="1"/>
</dbReference>
<feature type="domain" description="ATP-grasp" evidence="11">
    <location>
        <begin position="125"/>
        <end position="314"/>
    </location>
</feature>
<evidence type="ECO:0000256" key="8">
    <source>
        <dbReference type="ARBA" id="ARBA00022984"/>
    </source>
</evidence>
<evidence type="ECO:0000313" key="13">
    <source>
        <dbReference type="Proteomes" id="UP000254869"/>
    </source>
</evidence>
<evidence type="ECO:0000256" key="6">
    <source>
        <dbReference type="ARBA" id="ARBA00022840"/>
    </source>
</evidence>
<dbReference type="GO" id="GO:0046872">
    <property type="term" value="F:metal ion binding"/>
    <property type="evidence" value="ECO:0007669"/>
    <property type="project" value="InterPro"/>
</dbReference>
<dbReference type="InterPro" id="IPR011127">
    <property type="entry name" value="Dala_Dala_lig_N"/>
</dbReference>
<dbReference type="GO" id="GO:0005524">
    <property type="term" value="F:ATP binding"/>
    <property type="evidence" value="ECO:0007669"/>
    <property type="project" value="UniProtKB-UniRule"/>
</dbReference>
<keyword evidence="9" id="KW-0961">Cell wall biogenesis/degradation</keyword>
<dbReference type="InterPro" id="IPR000291">
    <property type="entry name" value="D-Ala_lig_Van_CS"/>
</dbReference>
<keyword evidence="8" id="KW-0573">Peptidoglycan synthesis</keyword>
<dbReference type="Pfam" id="PF01820">
    <property type="entry name" value="Dala_Dala_lig_N"/>
    <property type="match status" value="1"/>
</dbReference>
<dbReference type="InterPro" id="IPR016185">
    <property type="entry name" value="PreATP-grasp_dom_sf"/>
</dbReference>
<dbReference type="GO" id="GO:0005829">
    <property type="term" value="C:cytosol"/>
    <property type="evidence" value="ECO:0007669"/>
    <property type="project" value="TreeGrafter"/>
</dbReference>